<dbReference type="InterPro" id="IPR001025">
    <property type="entry name" value="BAH_dom"/>
</dbReference>
<dbReference type="Gene3D" id="1.20.920.10">
    <property type="entry name" value="Bromodomain-like"/>
    <property type="match status" value="2"/>
</dbReference>
<evidence type="ECO:0000256" key="5">
    <source>
        <dbReference type="ARBA" id="ARBA00023117"/>
    </source>
</evidence>
<dbReference type="Gene3D" id="2.30.30.490">
    <property type="match status" value="1"/>
</dbReference>
<dbReference type="SMART" id="SM00297">
    <property type="entry name" value="BROMO"/>
    <property type="match status" value="2"/>
</dbReference>
<evidence type="ECO:0000259" key="10">
    <source>
        <dbReference type="PROSITE" id="PS50014"/>
    </source>
</evidence>
<reference evidence="13" key="1">
    <citation type="submission" date="2024-06" db="EMBL/GenBank/DDBJ databases">
        <title>Multi-omics analyses provide insights into the biosynthesis of the anticancer antibiotic pleurotin in Hohenbuehelia grisea.</title>
        <authorList>
            <person name="Weaver J.A."/>
            <person name="Alberti F."/>
        </authorList>
    </citation>
    <scope>NUCLEOTIDE SEQUENCE [LARGE SCALE GENOMIC DNA]</scope>
    <source>
        <strain evidence="13">T-177</strain>
    </source>
</reference>
<dbReference type="InterPro" id="IPR036427">
    <property type="entry name" value="Bromodomain-like_sf"/>
</dbReference>
<dbReference type="SMART" id="SM00439">
    <property type="entry name" value="BAH"/>
    <property type="match status" value="1"/>
</dbReference>
<evidence type="ECO:0000256" key="4">
    <source>
        <dbReference type="ARBA" id="ARBA00023015"/>
    </source>
</evidence>
<dbReference type="Proteomes" id="UP001556367">
    <property type="component" value="Unassembled WGS sequence"/>
</dbReference>
<keyword evidence="6" id="KW-0804">Transcription</keyword>
<comment type="caution">
    <text evidence="12">The sequence shown here is derived from an EMBL/GenBank/DDBJ whole genome shotgun (WGS) entry which is preliminary data.</text>
</comment>
<dbReference type="InterPro" id="IPR037382">
    <property type="entry name" value="Rsc/polybromo"/>
</dbReference>
<proteinExistence type="predicted"/>
<evidence type="ECO:0000259" key="11">
    <source>
        <dbReference type="PROSITE" id="PS51038"/>
    </source>
</evidence>
<keyword evidence="3" id="KW-0156">Chromatin regulator</keyword>
<keyword evidence="2" id="KW-0677">Repeat</keyword>
<feature type="domain" description="BAH" evidence="11">
    <location>
        <begin position="430"/>
        <end position="555"/>
    </location>
</feature>
<evidence type="ECO:0000256" key="9">
    <source>
        <dbReference type="SAM" id="MobiDB-lite"/>
    </source>
</evidence>
<feature type="domain" description="Bromo" evidence="10">
    <location>
        <begin position="313"/>
        <end position="362"/>
    </location>
</feature>
<dbReference type="InterPro" id="IPR001487">
    <property type="entry name" value="Bromodomain"/>
</dbReference>
<dbReference type="Pfam" id="PF01426">
    <property type="entry name" value="BAH"/>
    <property type="match status" value="1"/>
</dbReference>
<dbReference type="PROSITE" id="PS50014">
    <property type="entry name" value="BROMODOMAIN_2"/>
    <property type="match status" value="2"/>
</dbReference>
<feature type="region of interest" description="Disordered" evidence="9">
    <location>
        <begin position="184"/>
        <end position="248"/>
    </location>
</feature>
<keyword evidence="4" id="KW-0805">Transcription regulation</keyword>
<name>A0ABR3IQW7_9AGAR</name>
<evidence type="ECO:0000256" key="1">
    <source>
        <dbReference type="ARBA" id="ARBA00004123"/>
    </source>
</evidence>
<evidence type="ECO:0000256" key="3">
    <source>
        <dbReference type="ARBA" id="ARBA00022853"/>
    </source>
</evidence>
<dbReference type="SUPFAM" id="SSF47370">
    <property type="entry name" value="Bromodomain"/>
    <property type="match status" value="2"/>
</dbReference>
<evidence type="ECO:0000256" key="2">
    <source>
        <dbReference type="ARBA" id="ARBA00022737"/>
    </source>
</evidence>
<feature type="compositionally biased region" description="Basic and acidic residues" evidence="9">
    <location>
        <begin position="236"/>
        <end position="248"/>
    </location>
</feature>
<organism evidence="12 13">
    <name type="scientific">Hohenbuehelia grisea</name>
    <dbReference type="NCBI Taxonomy" id="104357"/>
    <lineage>
        <taxon>Eukaryota</taxon>
        <taxon>Fungi</taxon>
        <taxon>Dikarya</taxon>
        <taxon>Basidiomycota</taxon>
        <taxon>Agaricomycotina</taxon>
        <taxon>Agaricomycetes</taxon>
        <taxon>Agaricomycetidae</taxon>
        <taxon>Agaricales</taxon>
        <taxon>Pleurotineae</taxon>
        <taxon>Pleurotaceae</taxon>
        <taxon>Hohenbuehelia</taxon>
    </lineage>
</organism>
<feature type="compositionally biased region" description="Acidic residues" evidence="9">
    <location>
        <begin position="209"/>
        <end position="225"/>
    </location>
</feature>
<sequence>MPISATQKAAIEQVIQSLLTATPPGPRGKRHLAGMFLELVDRHDWAHYYEVIPEPRCLNNIRAGVTKGRYKDPLDVYTDLCLVFWNALYYNEAESQIAVDAETLKSVLENGWKKHSVLPLPRSFSPPPSSAQKVHATAPEATPTPTSAPVTQAPATKPPAKTPVKTKVSPAVRTSTPILMLSQGFNHKPAAPPAAQAQTSTAAQSSADADMDVDIDGGSDDDGADSDAQPGRKRVRDKDGEGEWRDSEGIVRQLENGLPKWPGYSEDGWMPQGVPADRFSELVHGVKSYKDVIGNRVATALEAVPEDSGAVPYLSYSNPLSLKLIESRARHKSYQSAKDFDMDMMRLFEKARRYHEPGSEAYGKVLLLQRLYQSLTSTSPPHGPPYSSTSNFAALSAGPASPSLADETTMVQGVPPTLRAAVLEVRYKGLSIRVGDWVHLANPDDTSRPIIGQVFGCWVSQDVATMGKEGVNVCWYYRPEQTFHQGSKTFMEHEIFKTVRHVDHPQEDIIEKVACQPLALFARGRPRSPHWYPGFPLYVCSNRYRERERSFLRIRNWDAIPPTINGTAEGKPVMTSLHAPIYEFERKVTPRRISSPFVAVRDGKGKAVSTLPGPGGLLDEGAAGTNGVAAETPVGSRKRVSRRPEAPDGTSKAASPAPAALGATLAGYQYQGTTLSQQQLLALSAQAQTLSQSQRPDRSVVTAAGGIAAGAQVEPLPAETVKHFDRDPETNEVLWFAAPPLDIARLPSAPKHSLAYLHFLAMKRKKGGDNMEVDDQAGNGNSSAKRLKTLASPTVGEAMAAALQKAIAS</sequence>
<dbReference type="EMBL" id="JASNQZ010000017">
    <property type="protein sequence ID" value="KAL0945642.1"/>
    <property type="molecule type" value="Genomic_DNA"/>
</dbReference>
<dbReference type="PANTHER" id="PTHR16062:SF21">
    <property type="entry name" value="CHROMATIN STRUCTURE-REMODELING COMPLEX SUBUNIT RSC1-RELATED"/>
    <property type="match status" value="1"/>
</dbReference>
<feature type="region of interest" description="Disordered" evidence="9">
    <location>
        <begin position="604"/>
        <end position="657"/>
    </location>
</feature>
<dbReference type="Pfam" id="PF00439">
    <property type="entry name" value="Bromodomain"/>
    <property type="match status" value="2"/>
</dbReference>
<keyword evidence="5 8" id="KW-0103">Bromodomain</keyword>
<dbReference type="PROSITE" id="PS51038">
    <property type="entry name" value="BAH"/>
    <property type="match status" value="1"/>
</dbReference>
<evidence type="ECO:0000313" key="12">
    <source>
        <dbReference type="EMBL" id="KAL0945642.1"/>
    </source>
</evidence>
<keyword evidence="7" id="KW-0539">Nucleus</keyword>
<feature type="compositionally biased region" description="Low complexity" evidence="9">
    <location>
        <begin position="136"/>
        <end position="155"/>
    </location>
</feature>
<gene>
    <name evidence="12" type="ORF">HGRIS_014795</name>
</gene>
<feature type="compositionally biased region" description="Low complexity" evidence="9">
    <location>
        <begin position="193"/>
        <end position="208"/>
    </location>
</feature>
<feature type="region of interest" description="Disordered" evidence="9">
    <location>
        <begin position="123"/>
        <end position="171"/>
    </location>
</feature>
<evidence type="ECO:0000313" key="13">
    <source>
        <dbReference type="Proteomes" id="UP001556367"/>
    </source>
</evidence>
<feature type="domain" description="Bromo" evidence="10">
    <location>
        <begin position="28"/>
        <end position="98"/>
    </location>
</feature>
<evidence type="ECO:0000256" key="8">
    <source>
        <dbReference type="PROSITE-ProRule" id="PRU00035"/>
    </source>
</evidence>
<evidence type="ECO:0000256" key="7">
    <source>
        <dbReference type="ARBA" id="ARBA00023242"/>
    </source>
</evidence>
<keyword evidence="13" id="KW-1185">Reference proteome</keyword>
<evidence type="ECO:0000256" key="6">
    <source>
        <dbReference type="ARBA" id="ARBA00023163"/>
    </source>
</evidence>
<accession>A0ABR3IQW7</accession>
<dbReference type="PANTHER" id="PTHR16062">
    <property type="entry name" value="SWI/SNF-RELATED"/>
    <property type="match status" value="1"/>
</dbReference>
<comment type="subcellular location">
    <subcellularLocation>
        <location evidence="1">Nucleus</location>
    </subcellularLocation>
</comment>
<dbReference type="CDD" id="cd04369">
    <property type="entry name" value="Bromodomain"/>
    <property type="match status" value="2"/>
</dbReference>
<protein>
    <submittedName>
        <fullName evidence="12">Uncharacterized protein</fullName>
    </submittedName>
</protein>
<dbReference type="InterPro" id="IPR043151">
    <property type="entry name" value="BAH_sf"/>
</dbReference>